<dbReference type="EMBL" id="CP001650">
    <property type="protein sequence ID" value="ADF53203.1"/>
    <property type="molecule type" value="Genomic_DNA"/>
</dbReference>
<reference evidence="1 2" key="1">
    <citation type="journal article" date="2010" name="BMC Genomics">
        <title>The complete genome of Zunongwangia profunda SM-A87 reveals its adaptation to the deep-sea environment and ecological role in sedimentary organic nitrogen degradation.</title>
        <authorList>
            <person name="Qin Q.L."/>
            <person name="Zhang X.Y."/>
            <person name="Wang X.M."/>
            <person name="Liu G.M."/>
            <person name="Chen X.L."/>
            <person name="Xie B.B."/>
            <person name="Dang H.Y."/>
            <person name="Zhou B.C."/>
            <person name="Yu J."/>
            <person name="Zhang Y.Z."/>
        </authorList>
    </citation>
    <scope>NUCLEOTIDE SEQUENCE [LARGE SCALE GENOMIC DNA]</scope>
    <source>
        <strain evidence="2">DSM 18752 / CCTCC AB 206139 / SM-A87</strain>
    </source>
</reference>
<evidence type="ECO:0000313" key="2">
    <source>
        <dbReference type="Proteomes" id="UP000001654"/>
    </source>
</evidence>
<keyword evidence="2" id="KW-1185">Reference proteome</keyword>
<organism evidence="1 2">
    <name type="scientific">Zunongwangia profunda (strain DSM 18752 / CCTCC AB 206139 / SM-A87)</name>
    <name type="common">Wangia profunda</name>
    <dbReference type="NCBI Taxonomy" id="655815"/>
    <lineage>
        <taxon>Bacteria</taxon>
        <taxon>Pseudomonadati</taxon>
        <taxon>Bacteroidota</taxon>
        <taxon>Flavobacteriia</taxon>
        <taxon>Flavobacteriales</taxon>
        <taxon>Flavobacteriaceae</taxon>
        <taxon>Zunongwangia</taxon>
    </lineage>
</organism>
<protein>
    <submittedName>
        <fullName evidence="1">Uncharacterized protein</fullName>
    </submittedName>
</protein>
<gene>
    <name evidence="1" type="ordered locus">ZPR_2883</name>
</gene>
<dbReference type="KEGG" id="zpr:ZPR_2883"/>
<name>D5BGM2_ZUNPS</name>
<dbReference type="HOGENOM" id="CLU_3013448_0_0_10"/>
<accession>D5BGM2</accession>
<sequence>MKKKSLKDETKEYSNFLKIELNVRDSVGIKFKLLVLNFLGLKIHFIGKNMNFIAYL</sequence>
<proteinExistence type="predicted"/>
<evidence type="ECO:0000313" key="1">
    <source>
        <dbReference type="EMBL" id="ADF53203.1"/>
    </source>
</evidence>
<dbReference type="Proteomes" id="UP000001654">
    <property type="component" value="Chromosome"/>
</dbReference>
<dbReference type="AlphaFoldDB" id="D5BGM2"/>
<dbReference type="STRING" id="655815.ZPR_2883"/>